<accession>A0ABY5PIR0</accession>
<dbReference type="Proteomes" id="UP001058860">
    <property type="component" value="Chromosome"/>
</dbReference>
<dbReference type="InterPro" id="IPR008557">
    <property type="entry name" value="PhoX"/>
</dbReference>
<gene>
    <name evidence="1" type="ORF">LRS13_02575</name>
</gene>
<dbReference type="Pfam" id="PF05787">
    <property type="entry name" value="PhoX"/>
    <property type="match status" value="2"/>
</dbReference>
<evidence type="ECO:0000313" key="2">
    <source>
        <dbReference type="Proteomes" id="UP001058860"/>
    </source>
</evidence>
<dbReference type="RefSeq" id="WP_353864920.1">
    <property type="nucleotide sequence ID" value="NZ_CP088295.1"/>
</dbReference>
<name>A0ABY5PIR0_9ACTN</name>
<organism evidence="1 2">
    <name type="scientific">Svornostia abyssi</name>
    <dbReference type="NCBI Taxonomy" id="2898438"/>
    <lineage>
        <taxon>Bacteria</taxon>
        <taxon>Bacillati</taxon>
        <taxon>Actinomycetota</taxon>
        <taxon>Thermoleophilia</taxon>
        <taxon>Solirubrobacterales</taxon>
        <taxon>Baekduiaceae</taxon>
        <taxon>Svornostia</taxon>
    </lineage>
</organism>
<dbReference type="Gene3D" id="2.130.10.10">
    <property type="entry name" value="YVTN repeat-like/Quinoprotein amine dehydrogenase"/>
    <property type="match status" value="1"/>
</dbReference>
<protein>
    <submittedName>
        <fullName evidence="1">PhoX family protein</fullName>
    </submittedName>
</protein>
<dbReference type="InterPro" id="IPR015943">
    <property type="entry name" value="WD40/YVTN_repeat-like_dom_sf"/>
</dbReference>
<dbReference type="PANTHER" id="PTHR35399:SF2">
    <property type="entry name" value="DUF839 DOMAIN-CONTAINING PROTEIN"/>
    <property type="match status" value="1"/>
</dbReference>
<dbReference type="EMBL" id="CP088295">
    <property type="protein sequence ID" value="UUY04437.1"/>
    <property type="molecule type" value="Genomic_DNA"/>
</dbReference>
<sequence>MPSVETPLGIRIPEGFSVREIAKGGRRVPGTTYTWHIFTDGQAAFPAEDGGWILVSNSESLSFAGAGCSAIRFAPDGKIVDAYRTLANTQLNCAGGPTPWGTWLSGEEYEFGHMWEVDPTRRNAQRRGALGTFTHESACVDPVREQLYLTEDKPDGCFYRFTPTAYPDLSAGTLEAAVVDEATRAVTWVPVKRTALPVPTRVQARRQGAKRFKGGEGTWWDGGVAYFTTKGDNRVWAYDCEAERIDVLYDATATGPDAPLRGVDNICVSRSGDLYVCEDGDDLDVCFITPDHEVARFCTFDKNIHLGTELVGATFDPSGTRLYVGSQRSFAIGALYEISGPFRQPPAPTRPPSFGRPLREGEAEAGAEDLVRVRARTTISRGALAAPGLGVRLALREPCVVRTTLRSATGVLAEHRFPTAVTALTALRLKAAAIAPAAGYEVVVRATPTAGGDTAEIRRELTVS</sequence>
<dbReference type="SUPFAM" id="SSF63829">
    <property type="entry name" value="Calcium-dependent phosphotriesterase"/>
    <property type="match status" value="1"/>
</dbReference>
<keyword evidence="2" id="KW-1185">Reference proteome</keyword>
<dbReference type="PANTHER" id="PTHR35399">
    <property type="entry name" value="SLR8030 PROTEIN"/>
    <property type="match status" value="1"/>
</dbReference>
<evidence type="ECO:0000313" key="1">
    <source>
        <dbReference type="EMBL" id="UUY04437.1"/>
    </source>
</evidence>
<proteinExistence type="predicted"/>
<reference evidence="2" key="1">
    <citation type="submission" date="2021-11" db="EMBL/GenBank/DDBJ databases">
        <title>Cultivation dependent microbiological survey of springs from the worlds oldest radium mine currently devoted to the extraction of radon-saturated water.</title>
        <authorList>
            <person name="Kapinusova G."/>
            <person name="Smrhova T."/>
            <person name="Strejcek M."/>
            <person name="Suman J."/>
            <person name="Jani K."/>
            <person name="Pajer P."/>
            <person name="Uhlik O."/>
        </authorList>
    </citation>
    <scope>NUCLEOTIDE SEQUENCE [LARGE SCALE GENOMIC DNA]</scope>
    <source>
        <strain evidence="2">J379</strain>
    </source>
</reference>